<dbReference type="Pfam" id="PF03279">
    <property type="entry name" value="Lip_A_acyltrans"/>
    <property type="match status" value="1"/>
</dbReference>
<dbReference type="Proteomes" id="UP000058446">
    <property type="component" value="Chromosome"/>
</dbReference>
<dbReference type="PANTHER" id="PTHR30606">
    <property type="entry name" value="LIPID A BIOSYNTHESIS LAUROYL ACYLTRANSFERASE"/>
    <property type="match status" value="1"/>
</dbReference>
<gene>
    <name evidence="7" type="ORF">CLAC_05845</name>
</gene>
<evidence type="ECO:0000256" key="3">
    <source>
        <dbReference type="ARBA" id="ARBA00022519"/>
    </source>
</evidence>
<dbReference type="RefSeq" id="WP_053412080.1">
    <property type="nucleotide sequence ID" value="NZ_CP006841.1"/>
</dbReference>
<protein>
    <submittedName>
        <fullName evidence="7">Lauroyl acyltransferase</fullName>
    </submittedName>
</protein>
<proteinExistence type="predicted"/>
<keyword evidence="3" id="KW-0997">Cell inner membrane</keyword>
<keyword evidence="5" id="KW-0472">Membrane</keyword>
<dbReference type="CDD" id="cd07984">
    <property type="entry name" value="LPLAT_LABLAT-like"/>
    <property type="match status" value="1"/>
</dbReference>
<sequence>MPRLFFPRTKKDLIALGYIAGWKFLGFVPEKLAYRLGDAVAARVCSGGGPAQLRANLARVLSCSAEAVPQSLVEASMRSYMRYWVEAFRLPTIASPRLAEALENSGHGLERIGEARAAGDGVVLVLPHSGNWDMAGVWLVSRHGEFTTVAERLKPEVLYDAFVDFRQSLGFEILPLTGGESALPTLRERLKDGGIVCLLGDRDLNSSGVEVAFFGETTTMPVGPALLAQQTGARLHPVGLSFYREGWGLKVHRQVPTEGRELDEITQDVARAFEKDIAAHPADWHMLQPFWTADRRK</sequence>
<keyword evidence="2" id="KW-1003">Cell membrane</keyword>
<evidence type="ECO:0000256" key="5">
    <source>
        <dbReference type="ARBA" id="ARBA00023136"/>
    </source>
</evidence>
<dbReference type="GO" id="GO:0009247">
    <property type="term" value="P:glycolipid biosynthetic process"/>
    <property type="evidence" value="ECO:0007669"/>
    <property type="project" value="UniProtKB-ARBA"/>
</dbReference>
<name>A0A0K2GZV5_9CORY</name>
<dbReference type="STRING" id="1408189.CLAC_05845"/>
<dbReference type="InterPro" id="IPR004960">
    <property type="entry name" value="LipA_acyltrans"/>
</dbReference>
<dbReference type="KEGG" id="clw:CLAC_05845"/>
<dbReference type="OrthoDB" id="9803456at2"/>
<evidence type="ECO:0000313" key="7">
    <source>
        <dbReference type="EMBL" id="ALA67317.1"/>
    </source>
</evidence>
<dbReference type="GO" id="GO:0016746">
    <property type="term" value="F:acyltransferase activity"/>
    <property type="evidence" value="ECO:0007669"/>
    <property type="project" value="UniProtKB-KW"/>
</dbReference>
<dbReference type="PATRIC" id="fig|1408189.4.peg.1159"/>
<evidence type="ECO:0000256" key="1">
    <source>
        <dbReference type="ARBA" id="ARBA00004533"/>
    </source>
</evidence>
<dbReference type="NCBIfam" id="NF005919">
    <property type="entry name" value="PRK07920.1"/>
    <property type="match status" value="1"/>
</dbReference>
<keyword evidence="8" id="KW-1185">Reference proteome</keyword>
<evidence type="ECO:0000256" key="2">
    <source>
        <dbReference type="ARBA" id="ARBA00022475"/>
    </source>
</evidence>
<dbReference type="PANTHER" id="PTHR30606:SF10">
    <property type="entry name" value="PHOSPHATIDYLINOSITOL MANNOSIDE ACYLTRANSFERASE"/>
    <property type="match status" value="1"/>
</dbReference>
<evidence type="ECO:0000256" key="6">
    <source>
        <dbReference type="ARBA" id="ARBA00023315"/>
    </source>
</evidence>
<accession>A0A0K2GZV5</accession>
<reference evidence="7 8" key="1">
    <citation type="submission" date="2013-10" db="EMBL/GenBank/DDBJ databases">
        <title>Complete genome sequence of Corynebacterium lactis DSM 45799(T), isolated from raw cow milk.</title>
        <authorList>
            <person name="Ruckert C."/>
            <person name="Albersmeier A."/>
            <person name="Lipski A."/>
            <person name="Kalinowski J."/>
        </authorList>
    </citation>
    <scope>NUCLEOTIDE SEQUENCE [LARGE SCALE GENOMIC DNA]</scope>
    <source>
        <strain evidence="7 8">RW2-5</strain>
    </source>
</reference>
<dbReference type="EMBL" id="CP006841">
    <property type="protein sequence ID" value="ALA67317.1"/>
    <property type="molecule type" value="Genomic_DNA"/>
</dbReference>
<evidence type="ECO:0000313" key="8">
    <source>
        <dbReference type="Proteomes" id="UP000058446"/>
    </source>
</evidence>
<keyword evidence="6 7" id="KW-0012">Acyltransferase</keyword>
<evidence type="ECO:0000256" key="4">
    <source>
        <dbReference type="ARBA" id="ARBA00022679"/>
    </source>
</evidence>
<comment type="subcellular location">
    <subcellularLocation>
        <location evidence="1">Cell inner membrane</location>
    </subcellularLocation>
</comment>
<keyword evidence="4 7" id="KW-0808">Transferase</keyword>
<organism evidence="7 8">
    <name type="scientific">Corynebacterium lactis RW2-5</name>
    <dbReference type="NCBI Taxonomy" id="1408189"/>
    <lineage>
        <taxon>Bacteria</taxon>
        <taxon>Bacillati</taxon>
        <taxon>Actinomycetota</taxon>
        <taxon>Actinomycetes</taxon>
        <taxon>Mycobacteriales</taxon>
        <taxon>Corynebacteriaceae</taxon>
        <taxon>Corynebacterium</taxon>
    </lineage>
</organism>
<dbReference type="AlphaFoldDB" id="A0A0K2GZV5"/>
<dbReference type="GO" id="GO:0005886">
    <property type="term" value="C:plasma membrane"/>
    <property type="evidence" value="ECO:0007669"/>
    <property type="project" value="UniProtKB-SubCell"/>
</dbReference>